<accession>A0AC61MU97</accession>
<dbReference type="EMBL" id="CP066744">
    <property type="protein sequence ID" value="QQK08938.1"/>
    <property type="molecule type" value="Genomic_DNA"/>
</dbReference>
<keyword evidence="2" id="KW-1185">Reference proteome</keyword>
<proteinExistence type="predicted"/>
<evidence type="ECO:0000313" key="2">
    <source>
        <dbReference type="Proteomes" id="UP000595814"/>
    </source>
</evidence>
<protein>
    <submittedName>
        <fullName evidence="1">GNAT family N-acetyltransferase</fullName>
    </submittedName>
</protein>
<gene>
    <name evidence="1" type="ORF">JFY71_05220</name>
</gene>
<reference evidence="1 2" key="1">
    <citation type="journal article" date="2022" name="Int. J. Syst. Evol. Microbiol.">
        <title>Miniphocaeibacter halophilus sp. nov., an ammonium-tolerant acetate-producing bacterium isolated from a biogas system.</title>
        <authorList>
            <person name="Schnurer A."/>
            <person name="Singh A."/>
            <person name="Bi S."/>
            <person name="Qiao W."/>
            <person name="Westerholm M."/>
        </authorList>
    </citation>
    <scope>NUCLEOTIDE SEQUENCE [LARGE SCALE GENOMIC DNA]</scope>
    <source>
        <strain evidence="1 2">AMB_01</strain>
    </source>
</reference>
<evidence type="ECO:0000313" key="1">
    <source>
        <dbReference type="EMBL" id="QQK08938.1"/>
    </source>
</evidence>
<name>A0AC61MU97_9FIRM</name>
<organism evidence="1 2">
    <name type="scientific">Miniphocaeibacter halophilus</name>
    <dbReference type="NCBI Taxonomy" id="2931922"/>
    <lineage>
        <taxon>Bacteria</taxon>
        <taxon>Bacillati</taxon>
        <taxon>Bacillota</taxon>
        <taxon>Tissierellia</taxon>
        <taxon>Tissierellales</taxon>
        <taxon>Peptoniphilaceae</taxon>
        <taxon>Miniphocaeibacter</taxon>
    </lineage>
</organism>
<sequence length="170" mass="19327">MNYTIDRAKVEDAKDLIEYLKIITGESNNLTITPKQVKELNVKDEGLIIDSYNHSPTSIMLVAKLNKEIIGMGSLKGYNIDSIIGHRVSLGVSVKKDYWNKGIGREIIDALLSYAANNEYIEIVELEVKSDNYAAISLYERFGFEEIGFFENYFKYEDGYGDAILMTLQF</sequence>
<dbReference type="Proteomes" id="UP000595814">
    <property type="component" value="Chromosome"/>
</dbReference>